<dbReference type="RefSeq" id="WP_168484350.1">
    <property type="nucleotide sequence ID" value="NZ_JAAZSQ010000001.1"/>
</dbReference>
<dbReference type="AlphaFoldDB" id="A0A7X6H9K6"/>
<protein>
    <submittedName>
        <fullName evidence="1">MarR family transcriptional regulator</fullName>
    </submittedName>
</protein>
<gene>
    <name evidence="1" type="ORF">HGG74_00275</name>
</gene>
<dbReference type="EMBL" id="JAAZSQ010000001">
    <property type="protein sequence ID" value="NKX52991.1"/>
    <property type="molecule type" value="Genomic_DNA"/>
</dbReference>
<name>A0A7X6H9K6_9MICC</name>
<reference evidence="1 2" key="1">
    <citation type="submission" date="2020-04" db="EMBL/GenBank/DDBJ databases">
        <title>Arthrobacter sp. nov.</title>
        <authorList>
            <person name="Liu S."/>
        </authorList>
    </citation>
    <scope>NUCLEOTIDE SEQUENCE [LARGE SCALE GENOMIC DNA]</scope>
    <source>
        <strain evidence="1 2">E918</strain>
    </source>
</reference>
<dbReference type="Proteomes" id="UP000544090">
    <property type="component" value="Unassembled WGS sequence"/>
</dbReference>
<dbReference type="Gene3D" id="1.10.10.10">
    <property type="entry name" value="Winged helix-like DNA-binding domain superfamily/Winged helix DNA-binding domain"/>
    <property type="match status" value="1"/>
</dbReference>
<dbReference type="SUPFAM" id="SSF46785">
    <property type="entry name" value="Winged helix' DNA-binding domain"/>
    <property type="match status" value="1"/>
</dbReference>
<keyword evidence="2" id="KW-1185">Reference proteome</keyword>
<evidence type="ECO:0000313" key="2">
    <source>
        <dbReference type="Proteomes" id="UP000544090"/>
    </source>
</evidence>
<dbReference type="InterPro" id="IPR036390">
    <property type="entry name" value="WH_DNA-bd_sf"/>
</dbReference>
<dbReference type="InterPro" id="IPR036388">
    <property type="entry name" value="WH-like_DNA-bd_sf"/>
</dbReference>
<accession>A0A7X6H9K6</accession>
<evidence type="ECO:0000313" key="1">
    <source>
        <dbReference type="EMBL" id="NKX52991.1"/>
    </source>
</evidence>
<sequence>MAEDRPIGFWLRLVDGLIGEQFEATVEEHGITRRQWQIMNVLAERPATASDLEDSLRPFFKQTAEESSTERLDELVESGWVAENAGRFELTGLGHNSLAALGEVVDRNRQQATQGIAAEEYDAALDVLQRMARNLGWEG</sequence>
<organism evidence="1 2">
    <name type="scientific">Arthrobacter mobilis</name>
    <dbReference type="NCBI Taxonomy" id="2724944"/>
    <lineage>
        <taxon>Bacteria</taxon>
        <taxon>Bacillati</taxon>
        <taxon>Actinomycetota</taxon>
        <taxon>Actinomycetes</taxon>
        <taxon>Micrococcales</taxon>
        <taxon>Micrococcaceae</taxon>
        <taxon>Arthrobacter</taxon>
    </lineage>
</organism>
<comment type="caution">
    <text evidence="1">The sequence shown here is derived from an EMBL/GenBank/DDBJ whole genome shotgun (WGS) entry which is preliminary data.</text>
</comment>
<proteinExistence type="predicted"/>